<feature type="compositionally biased region" description="Basic and acidic residues" evidence="1">
    <location>
        <begin position="145"/>
        <end position="155"/>
    </location>
</feature>
<reference evidence="2 3" key="1">
    <citation type="submission" date="2017-06" db="EMBL/GenBank/DDBJ databases">
        <title>Ant-infecting Ophiocordyceps genomes reveal a high diversity of potential behavioral manipulation genes and a possible major role for enterotoxins.</title>
        <authorList>
            <person name="De Bekker C."/>
            <person name="Evans H.C."/>
            <person name="Brachmann A."/>
            <person name="Hughes D.P."/>
        </authorList>
    </citation>
    <scope>NUCLEOTIDE SEQUENCE [LARGE SCALE GENOMIC DNA]</scope>
    <source>
        <strain evidence="2 3">Map64</strain>
    </source>
</reference>
<feature type="compositionally biased region" description="Basic and acidic residues" evidence="1">
    <location>
        <begin position="1"/>
        <end position="11"/>
    </location>
</feature>
<keyword evidence="3" id="KW-1185">Reference proteome</keyword>
<name>A0A2C5Y9M4_9HYPO</name>
<gene>
    <name evidence="2" type="ORF">CDD81_4637</name>
</gene>
<dbReference type="EMBL" id="NJET01000031">
    <property type="protein sequence ID" value="PHH64416.1"/>
    <property type="molecule type" value="Genomic_DNA"/>
</dbReference>
<organism evidence="2 3">
    <name type="scientific">Ophiocordyceps australis</name>
    <dbReference type="NCBI Taxonomy" id="1399860"/>
    <lineage>
        <taxon>Eukaryota</taxon>
        <taxon>Fungi</taxon>
        <taxon>Dikarya</taxon>
        <taxon>Ascomycota</taxon>
        <taxon>Pezizomycotina</taxon>
        <taxon>Sordariomycetes</taxon>
        <taxon>Hypocreomycetidae</taxon>
        <taxon>Hypocreales</taxon>
        <taxon>Ophiocordycipitaceae</taxon>
        <taxon>Ophiocordyceps</taxon>
    </lineage>
</organism>
<evidence type="ECO:0000313" key="2">
    <source>
        <dbReference type="EMBL" id="PHH64416.1"/>
    </source>
</evidence>
<feature type="region of interest" description="Disordered" evidence="1">
    <location>
        <begin position="136"/>
        <end position="155"/>
    </location>
</feature>
<evidence type="ECO:0000256" key="1">
    <source>
        <dbReference type="SAM" id="MobiDB-lite"/>
    </source>
</evidence>
<accession>A0A2C5Y9M4</accession>
<proteinExistence type="predicted"/>
<sequence length="216" mass="23839">MSGLDDRETARDPLPQDPEDLSFDEVQRRLPRAHPLARGVNRILIRTSIRTVRIDNIRERLARRHSAPPANTGALWTLSAIAGAQGLGSTPSKTLFPSDQFGHLNSPPLVLPRIPRKLFGPASARPSLPKTAAKINTRASKRKSDKTAGIKEGAKEKKKTVFIDESPSQLLCPRYYNAVQARDEATDEVTESALILLSLVANGRRNIKRAKRLSMP</sequence>
<comment type="caution">
    <text evidence="2">The sequence shown here is derived from an EMBL/GenBank/DDBJ whole genome shotgun (WGS) entry which is preliminary data.</text>
</comment>
<evidence type="ECO:0000313" key="3">
    <source>
        <dbReference type="Proteomes" id="UP000226192"/>
    </source>
</evidence>
<feature type="region of interest" description="Disordered" evidence="1">
    <location>
        <begin position="1"/>
        <end position="23"/>
    </location>
</feature>
<dbReference type="Proteomes" id="UP000226192">
    <property type="component" value="Unassembled WGS sequence"/>
</dbReference>
<protein>
    <submittedName>
        <fullName evidence="2">Uncharacterized protein</fullName>
    </submittedName>
</protein>
<dbReference type="AlphaFoldDB" id="A0A2C5Y9M4"/>